<evidence type="ECO:0000313" key="1">
    <source>
        <dbReference type="EMBL" id="OWM89873.1"/>
    </source>
</evidence>
<protein>
    <submittedName>
        <fullName evidence="1">Uncharacterized protein</fullName>
    </submittedName>
</protein>
<name>A0A218XXX9_PUNGR</name>
<dbReference type="EMBL" id="MTKT01000661">
    <property type="protein sequence ID" value="OWM89873.1"/>
    <property type="molecule type" value="Genomic_DNA"/>
</dbReference>
<organism evidence="1 2">
    <name type="scientific">Punica granatum</name>
    <name type="common">Pomegranate</name>
    <dbReference type="NCBI Taxonomy" id="22663"/>
    <lineage>
        <taxon>Eukaryota</taxon>
        <taxon>Viridiplantae</taxon>
        <taxon>Streptophyta</taxon>
        <taxon>Embryophyta</taxon>
        <taxon>Tracheophyta</taxon>
        <taxon>Spermatophyta</taxon>
        <taxon>Magnoliopsida</taxon>
        <taxon>eudicotyledons</taxon>
        <taxon>Gunneridae</taxon>
        <taxon>Pentapetalae</taxon>
        <taxon>rosids</taxon>
        <taxon>malvids</taxon>
        <taxon>Myrtales</taxon>
        <taxon>Lythraceae</taxon>
        <taxon>Punica</taxon>
    </lineage>
</organism>
<reference evidence="2" key="1">
    <citation type="journal article" date="2017" name="Plant J.">
        <title>The pomegranate (Punica granatum L.) genome and the genomics of punicalagin biosynthesis.</title>
        <authorList>
            <person name="Qin G."/>
            <person name="Xu C."/>
            <person name="Ming R."/>
            <person name="Tang H."/>
            <person name="Guyot R."/>
            <person name="Kramer E.M."/>
            <person name="Hu Y."/>
            <person name="Yi X."/>
            <person name="Qi Y."/>
            <person name="Xu X."/>
            <person name="Gao Z."/>
            <person name="Pan H."/>
            <person name="Jian J."/>
            <person name="Tian Y."/>
            <person name="Yue Z."/>
            <person name="Xu Y."/>
        </authorList>
    </citation>
    <scope>NUCLEOTIDE SEQUENCE [LARGE SCALE GENOMIC DNA]</scope>
    <source>
        <strain evidence="2">cv. Dabenzi</strain>
    </source>
</reference>
<accession>A0A218XXX9</accession>
<proteinExistence type="predicted"/>
<gene>
    <name evidence="1" type="ORF">CDL15_Pgr012510</name>
</gene>
<dbReference type="Proteomes" id="UP000197138">
    <property type="component" value="Unassembled WGS sequence"/>
</dbReference>
<evidence type="ECO:0000313" key="2">
    <source>
        <dbReference type="Proteomes" id="UP000197138"/>
    </source>
</evidence>
<comment type="caution">
    <text evidence="1">The sequence shown here is derived from an EMBL/GenBank/DDBJ whole genome shotgun (WGS) entry which is preliminary data.</text>
</comment>
<sequence length="134" mass="14974">MSLISSCVVWTNVRATRRLESRFCPVWTFGAEFSVPRSPIALCASLHSFWRSFCPVGDRWLVVLGRGPLAREDLGTLTGIFSVCPECLEVLGDYCEVLRDREAFGARCEVLGDRCDLCFPWKCLEGSPGGVRDH</sequence>
<dbReference type="AlphaFoldDB" id="A0A218XXX9"/>